<name>A0ABT7NIE6_9SPHI</name>
<sequence length="163" mass="18667">MIFFPLATTQAQEISLSELKNLRSKAVAEVQNVLYQKGFSLYSTWRDDDLKQDSVIYRNAQGHLLGSIHVKNMSKNRIFLELSEPAFYEQTLDELKKADYKLVKTEVGKNNTLTNSYIRSQSKELVQVIISNDPESANNGNSYRLLIRPQENKGLRKKILGNN</sequence>
<dbReference type="EMBL" id="JACAGK010000003">
    <property type="protein sequence ID" value="MDM1046962.1"/>
    <property type="molecule type" value="Genomic_DNA"/>
</dbReference>
<dbReference type="Proteomes" id="UP001170954">
    <property type="component" value="Unassembled WGS sequence"/>
</dbReference>
<accession>A0ABT7NIE6</accession>
<reference evidence="1" key="2">
    <citation type="journal article" date="2022" name="Sci. Total Environ.">
        <title>Prevalence, transmission, and molecular epidemiology of tet(X)-positive bacteria among humans, animals, and environmental niches in China: An epidemiological, and genomic-based study.</title>
        <authorList>
            <person name="Dong N."/>
            <person name="Zeng Y."/>
            <person name="Cai C."/>
            <person name="Sun C."/>
            <person name="Lu J."/>
            <person name="Liu C."/>
            <person name="Zhou H."/>
            <person name="Sun Q."/>
            <person name="Shu L."/>
            <person name="Wang H."/>
            <person name="Wang Y."/>
            <person name="Wang S."/>
            <person name="Wu C."/>
            <person name="Chan E.W."/>
            <person name="Chen G."/>
            <person name="Shen Z."/>
            <person name="Chen S."/>
            <person name="Zhang R."/>
        </authorList>
    </citation>
    <scope>NUCLEOTIDE SEQUENCE</scope>
    <source>
        <strain evidence="1">R1692</strain>
    </source>
</reference>
<dbReference type="RefSeq" id="WP_286650288.1">
    <property type="nucleotide sequence ID" value="NZ_JACAGK010000003.1"/>
</dbReference>
<reference evidence="1" key="1">
    <citation type="submission" date="2020-06" db="EMBL/GenBank/DDBJ databases">
        <authorList>
            <person name="Dong N."/>
        </authorList>
    </citation>
    <scope>NUCLEOTIDE SEQUENCE</scope>
    <source>
        <strain evidence="1">R1692</strain>
    </source>
</reference>
<protein>
    <submittedName>
        <fullName evidence="1">Uncharacterized protein</fullName>
    </submittedName>
</protein>
<proteinExistence type="predicted"/>
<comment type="caution">
    <text evidence="1">The sequence shown here is derived from an EMBL/GenBank/DDBJ whole genome shotgun (WGS) entry which is preliminary data.</text>
</comment>
<keyword evidence="2" id="KW-1185">Reference proteome</keyword>
<organism evidence="1 2">
    <name type="scientific">Sphingobacterium hotanense</name>
    <dbReference type="NCBI Taxonomy" id="649196"/>
    <lineage>
        <taxon>Bacteria</taxon>
        <taxon>Pseudomonadati</taxon>
        <taxon>Bacteroidota</taxon>
        <taxon>Sphingobacteriia</taxon>
        <taxon>Sphingobacteriales</taxon>
        <taxon>Sphingobacteriaceae</taxon>
        <taxon>Sphingobacterium</taxon>
    </lineage>
</organism>
<evidence type="ECO:0000313" key="1">
    <source>
        <dbReference type="EMBL" id="MDM1046962.1"/>
    </source>
</evidence>
<evidence type="ECO:0000313" key="2">
    <source>
        <dbReference type="Proteomes" id="UP001170954"/>
    </source>
</evidence>
<gene>
    <name evidence="1" type="ORF">HX018_01715</name>
</gene>